<dbReference type="EMBL" id="QXIX01000030">
    <property type="protein sequence ID" value="RIE14371.1"/>
    <property type="molecule type" value="Genomic_DNA"/>
</dbReference>
<dbReference type="PIRSF" id="PIRSF000497">
    <property type="entry name" value="MAT"/>
    <property type="match status" value="1"/>
</dbReference>
<dbReference type="CDD" id="cd18079">
    <property type="entry name" value="S-AdoMet_synt"/>
    <property type="match status" value="1"/>
</dbReference>
<evidence type="ECO:0000256" key="9">
    <source>
        <dbReference type="ARBA" id="ARBA00022958"/>
    </source>
</evidence>
<reference evidence="18 19" key="1">
    <citation type="submission" date="2018-09" db="EMBL/GenBank/DDBJ databases">
        <title>Discovery and Ecogenomic Context for Candidatus Cryosericales, a Global Caldiserica Order Active in Thawing Permafrost.</title>
        <authorList>
            <person name="Martinez M.A."/>
            <person name="Woodcroft B.J."/>
            <person name="Ignacio Espinoza J.C."/>
            <person name="Zayed A."/>
            <person name="Singleton C.M."/>
            <person name="Boyd J."/>
            <person name="Li Y.-F."/>
            <person name="Purvine S."/>
            <person name="Maughan H."/>
            <person name="Hodgkins S.B."/>
            <person name="Anderson D."/>
            <person name="Sederholm M."/>
            <person name="Temperton B."/>
            <person name="Saleska S.R."/>
            <person name="Tyson G.W."/>
            <person name="Rich V.I."/>
        </authorList>
    </citation>
    <scope>NUCLEOTIDE SEQUENCE [LARGE SCALE GENOMIC DNA]</scope>
    <source>
        <strain evidence="17 18">SMC2</strain>
        <strain evidence="16 19">SMC3</strain>
    </source>
</reference>
<dbReference type="SUPFAM" id="SSF55973">
    <property type="entry name" value="S-adenosylmethionine synthetase"/>
    <property type="match status" value="3"/>
</dbReference>
<feature type="binding site" evidence="10">
    <location>
        <position position="44"/>
    </location>
    <ligand>
        <name>K(+)</name>
        <dbReference type="ChEBI" id="CHEBI:29103"/>
    </ligand>
</feature>
<dbReference type="UniPathway" id="UPA00315">
    <property type="reaction ID" value="UER00080"/>
</dbReference>
<comment type="function">
    <text evidence="10">Catalyzes the formation of S-adenosylmethionine (AdoMet) from methionine and ATP. The overall synthetic reaction is composed of two sequential steps, AdoMet formation and the subsequent tripolyphosphate hydrolysis which occurs prior to release of AdoMet from the enzyme.</text>
</comment>
<feature type="binding site" description="in other chain" evidence="10">
    <location>
        <position position="102"/>
    </location>
    <ligand>
        <name>L-methionine</name>
        <dbReference type="ChEBI" id="CHEBI:57844"/>
        <note>ligand shared between two neighboring subunits</note>
    </ligand>
</feature>
<comment type="pathway">
    <text evidence="1 10">Amino-acid biosynthesis; S-adenosyl-L-methionine biosynthesis; S-adenosyl-L-methionine from L-methionine: step 1/1.</text>
</comment>
<evidence type="ECO:0000256" key="1">
    <source>
        <dbReference type="ARBA" id="ARBA00005224"/>
    </source>
</evidence>
<comment type="cofactor">
    <cofactor evidence="10">
        <name>K(+)</name>
        <dbReference type="ChEBI" id="CHEBI:29103"/>
    </cofactor>
    <text evidence="10">Binds 1 potassium ion per subunit.</text>
</comment>
<dbReference type="GO" id="GO:0004478">
    <property type="term" value="F:methionine adenosyltransferase activity"/>
    <property type="evidence" value="ECO:0007669"/>
    <property type="project" value="UniProtKB-UniRule"/>
</dbReference>
<dbReference type="PROSITE" id="PS00377">
    <property type="entry name" value="ADOMET_SYNTHASE_2"/>
    <property type="match status" value="1"/>
</dbReference>
<evidence type="ECO:0000256" key="5">
    <source>
        <dbReference type="ARBA" id="ARBA00022723"/>
    </source>
</evidence>
<dbReference type="RefSeq" id="WP_119088291.1">
    <property type="nucleotide sequence ID" value="NZ_QXIV01000059.1"/>
</dbReference>
<evidence type="ECO:0000313" key="18">
    <source>
        <dbReference type="Proteomes" id="UP000265724"/>
    </source>
</evidence>
<evidence type="ECO:0000313" key="19">
    <source>
        <dbReference type="Proteomes" id="UP000266042"/>
    </source>
</evidence>
<feature type="binding site" evidence="10">
    <location>
        <position position="255"/>
    </location>
    <ligand>
        <name>L-methionine</name>
        <dbReference type="ChEBI" id="CHEBI:57844"/>
        <note>ligand shared between two neighboring subunits</note>
    </ligand>
</feature>
<dbReference type="Proteomes" id="UP000265724">
    <property type="component" value="Unassembled WGS sequence"/>
</dbReference>
<dbReference type="InterPro" id="IPR022628">
    <property type="entry name" value="S-AdoMet_synt_N"/>
</dbReference>
<dbReference type="InterPro" id="IPR002133">
    <property type="entry name" value="S-AdoMet_synthetase"/>
</dbReference>
<gene>
    <name evidence="10" type="primary">metK</name>
    <name evidence="17" type="ORF">SMC2_03230</name>
    <name evidence="16" type="ORF">SMC3_09120</name>
</gene>
<dbReference type="HAMAP" id="MF_00086">
    <property type="entry name" value="S_AdoMet_synth1"/>
    <property type="match status" value="1"/>
</dbReference>
<feature type="domain" description="S-adenosylmethionine synthetase N-terminal" evidence="13">
    <location>
        <begin position="5"/>
        <end position="103"/>
    </location>
</feature>
<dbReference type="FunFam" id="3.30.300.10:FF:000003">
    <property type="entry name" value="S-adenosylmethionine synthase"/>
    <property type="match status" value="1"/>
</dbReference>
<feature type="binding site" evidence="10">
    <location>
        <position position="282"/>
    </location>
    <ligand>
        <name>ATP</name>
        <dbReference type="ChEBI" id="CHEBI:30616"/>
        <note>ligand shared between two neighboring subunits</note>
    </ligand>
</feature>
<evidence type="ECO:0000256" key="6">
    <source>
        <dbReference type="ARBA" id="ARBA00022741"/>
    </source>
</evidence>
<comment type="similarity">
    <text evidence="2 10 12">Belongs to the AdoMet synthase family.</text>
</comment>
<protein>
    <recommendedName>
        <fullName evidence="10">S-adenosylmethionine synthase</fullName>
        <shortName evidence="10">AdoMet synthase</shortName>
        <ecNumber evidence="10">2.5.1.6</ecNumber>
    </recommendedName>
    <alternativeName>
        <fullName evidence="10">MAT</fullName>
    </alternativeName>
    <alternativeName>
        <fullName evidence="10">Methionine adenosyltransferase</fullName>
    </alternativeName>
</protein>
<dbReference type="InterPro" id="IPR022630">
    <property type="entry name" value="S-AdoMet_synt_C"/>
</dbReference>
<comment type="caution">
    <text evidence="16">The sequence shown here is derived from an EMBL/GenBank/DDBJ whole genome shotgun (WGS) entry which is preliminary data.</text>
</comment>
<feature type="domain" description="S-adenosylmethionine synthetase C-terminal" evidence="15">
    <location>
        <begin position="249"/>
        <end position="388"/>
    </location>
</feature>
<evidence type="ECO:0000256" key="12">
    <source>
        <dbReference type="RuleBase" id="RU004462"/>
    </source>
</evidence>
<feature type="binding site" evidence="10">
    <location>
        <position position="278"/>
    </location>
    <ligand>
        <name>ATP</name>
        <dbReference type="ChEBI" id="CHEBI:30616"/>
        <note>ligand shared between two neighboring subunits</note>
    </ligand>
</feature>
<name>A0A398D9T7_9BACT</name>
<comment type="cofactor">
    <cofactor evidence="10">
        <name>Mg(2+)</name>
        <dbReference type="ChEBI" id="CHEBI:18420"/>
    </cofactor>
    <text evidence="10">Binds 2 divalent ions per subunit.</text>
</comment>
<dbReference type="InterPro" id="IPR022629">
    <property type="entry name" value="S-AdoMet_synt_central"/>
</dbReference>
<dbReference type="EMBL" id="QXIW01000039">
    <property type="protein sequence ID" value="RIE11370.1"/>
    <property type="molecule type" value="Genomic_DNA"/>
</dbReference>
<evidence type="ECO:0000313" key="16">
    <source>
        <dbReference type="EMBL" id="RIE11370.1"/>
    </source>
</evidence>
<dbReference type="GO" id="GO:0005524">
    <property type="term" value="F:ATP binding"/>
    <property type="evidence" value="ECO:0007669"/>
    <property type="project" value="UniProtKB-UniRule"/>
</dbReference>
<dbReference type="PROSITE" id="PS00376">
    <property type="entry name" value="ADOMET_SYNTHASE_1"/>
    <property type="match status" value="1"/>
</dbReference>
<dbReference type="InterPro" id="IPR022631">
    <property type="entry name" value="ADOMET_SYNTHASE_CS"/>
</dbReference>
<keyword evidence="3 10" id="KW-0554">One-carbon metabolism</keyword>
<feature type="binding site" description="in other chain" evidence="10">
    <location>
        <begin position="261"/>
        <end position="262"/>
    </location>
    <ligand>
        <name>ATP</name>
        <dbReference type="ChEBI" id="CHEBI:30616"/>
        <note>ligand shared between two neighboring subunits</note>
    </ligand>
</feature>
<keyword evidence="10" id="KW-0963">Cytoplasm</keyword>
<dbReference type="GO" id="GO:0005737">
    <property type="term" value="C:cytoplasm"/>
    <property type="evidence" value="ECO:0007669"/>
    <property type="project" value="UniProtKB-SubCell"/>
</dbReference>
<evidence type="ECO:0000256" key="4">
    <source>
        <dbReference type="ARBA" id="ARBA00022679"/>
    </source>
</evidence>
<keyword evidence="18" id="KW-1185">Reference proteome</keyword>
<keyword evidence="4 10" id="KW-0808">Transferase</keyword>
<dbReference type="NCBIfam" id="TIGR01034">
    <property type="entry name" value="metK"/>
    <property type="match status" value="1"/>
</dbReference>
<comment type="subunit">
    <text evidence="10">Homotetramer; dimer of dimers.</text>
</comment>
<comment type="subcellular location">
    <subcellularLocation>
        <location evidence="10 11">Cytoplasm</location>
    </subcellularLocation>
</comment>
<keyword evidence="5 10" id="KW-0479">Metal-binding</keyword>
<feature type="binding site" description="in other chain" evidence="10">
    <location>
        <begin position="246"/>
        <end position="247"/>
    </location>
    <ligand>
        <name>ATP</name>
        <dbReference type="ChEBI" id="CHEBI:30616"/>
        <note>ligand shared between two neighboring subunits</note>
    </ligand>
</feature>
<dbReference type="GO" id="GO:0006730">
    <property type="term" value="P:one-carbon metabolic process"/>
    <property type="evidence" value="ECO:0007669"/>
    <property type="project" value="UniProtKB-KW"/>
</dbReference>
<feature type="binding site" description="in other chain" evidence="10">
    <location>
        <position position="57"/>
    </location>
    <ligand>
        <name>L-methionine</name>
        <dbReference type="ChEBI" id="CHEBI:57844"/>
        <note>ligand shared between two neighboring subunits</note>
    </ligand>
</feature>
<dbReference type="EC" id="2.5.1.6" evidence="10"/>
<feature type="binding site" evidence="10">
    <location>
        <position position="18"/>
    </location>
    <ligand>
        <name>Mg(2+)</name>
        <dbReference type="ChEBI" id="CHEBI:18420"/>
    </ligand>
</feature>
<feature type="domain" description="S-adenosylmethionine synthetase central" evidence="14">
    <location>
        <begin position="131"/>
        <end position="247"/>
    </location>
</feature>
<feature type="binding site" description="in other chain" evidence="10">
    <location>
        <begin position="180"/>
        <end position="182"/>
    </location>
    <ligand>
        <name>ATP</name>
        <dbReference type="ChEBI" id="CHEBI:30616"/>
        <note>ligand shared between two neighboring subunits</note>
    </ligand>
</feature>
<keyword evidence="6 10" id="KW-0547">Nucleotide-binding</keyword>
<accession>A0A398D9T7</accession>
<dbReference type="PANTHER" id="PTHR11964">
    <property type="entry name" value="S-ADENOSYLMETHIONINE SYNTHETASE"/>
    <property type="match status" value="1"/>
</dbReference>
<keyword evidence="9 10" id="KW-0630">Potassium</keyword>
<keyword evidence="8 10" id="KW-0460">Magnesium</keyword>
<evidence type="ECO:0000256" key="7">
    <source>
        <dbReference type="ARBA" id="ARBA00022840"/>
    </source>
</evidence>
<dbReference type="Gene3D" id="3.30.300.10">
    <property type="match status" value="3"/>
</dbReference>
<evidence type="ECO:0000259" key="15">
    <source>
        <dbReference type="Pfam" id="PF02773"/>
    </source>
</evidence>
<evidence type="ECO:0000256" key="2">
    <source>
        <dbReference type="ARBA" id="ARBA00009685"/>
    </source>
</evidence>
<dbReference type="GO" id="GO:0006556">
    <property type="term" value="P:S-adenosylmethionine biosynthetic process"/>
    <property type="evidence" value="ECO:0007669"/>
    <property type="project" value="UniProtKB-UniRule"/>
</dbReference>
<evidence type="ECO:0000313" key="17">
    <source>
        <dbReference type="EMBL" id="RIE14371.1"/>
    </source>
</evidence>
<keyword evidence="7 10" id="KW-0067">ATP-binding</keyword>
<comment type="catalytic activity">
    <reaction evidence="10">
        <text>L-methionine + ATP + H2O = S-adenosyl-L-methionine + phosphate + diphosphate</text>
        <dbReference type="Rhea" id="RHEA:21080"/>
        <dbReference type="ChEBI" id="CHEBI:15377"/>
        <dbReference type="ChEBI" id="CHEBI:30616"/>
        <dbReference type="ChEBI" id="CHEBI:33019"/>
        <dbReference type="ChEBI" id="CHEBI:43474"/>
        <dbReference type="ChEBI" id="CHEBI:57844"/>
        <dbReference type="ChEBI" id="CHEBI:59789"/>
        <dbReference type="EC" id="2.5.1.6"/>
    </reaction>
</comment>
<feature type="binding site" description="in other chain" evidence="10">
    <location>
        <position position="16"/>
    </location>
    <ligand>
        <name>ATP</name>
        <dbReference type="ChEBI" id="CHEBI:30616"/>
        <note>ligand shared between two neighboring subunits</note>
    </ligand>
</feature>
<evidence type="ECO:0000256" key="11">
    <source>
        <dbReference type="RuleBase" id="RU000542"/>
    </source>
</evidence>
<proteinExistence type="inferred from homology"/>
<dbReference type="GO" id="GO:0000287">
    <property type="term" value="F:magnesium ion binding"/>
    <property type="evidence" value="ECO:0007669"/>
    <property type="project" value="UniProtKB-UniRule"/>
</dbReference>
<dbReference type="AlphaFoldDB" id="A0A398D9T7"/>
<feature type="binding site" description="in other chain" evidence="10">
    <location>
        <position position="286"/>
    </location>
    <ligand>
        <name>L-methionine</name>
        <dbReference type="ChEBI" id="CHEBI:57844"/>
        <note>ligand shared between two neighboring subunits</note>
    </ligand>
</feature>
<dbReference type="Pfam" id="PF00438">
    <property type="entry name" value="S-AdoMet_synt_N"/>
    <property type="match status" value="1"/>
</dbReference>
<dbReference type="Pfam" id="PF02773">
    <property type="entry name" value="S-AdoMet_synt_C"/>
    <property type="match status" value="1"/>
</dbReference>
<evidence type="ECO:0000256" key="3">
    <source>
        <dbReference type="ARBA" id="ARBA00022563"/>
    </source>
</evidence>
<dbReference type="Pfam" id="PF02772">
    <property type="entry name" value="S-AdoMet_synt_M"/>
    <property type="match status" value="1"/>
</dbReference>
<organism evidence="16 19">
    <name type="scientific">Candidatus Cryosericum hinesii</name>
    <dbReference type="NCBI Taxonomy" id="2290915"/>
    <lineage>
        <taxon>Bacteria</taxon>
        <taxon>Pseudomonadati</taxon>
        <taxon>Caldisericota/Cryosericota group</taxon>
        <taxon>Candidatus Cryosericota</taxon>
        <taxon>Candidatus Cryosericia</taxon>
        <taxon>Candidatus Cryosericales</taxon>
        <taxon>Candidatus Cryosericaceae</taxon>
        <taxon>Candidatus Cryosericum</taxon>
    </lineage>
</organism>
<dbReference type="InterPro" id="IPR022636">
    <property type="entry name" value="S-AdoMet_synthetase_sfam"/>
</dbReference>
<sequence>MERKHLFTSEAVTEGHPDKVADAISDAIVDAYLEQDPYAHVAVETMMQGTLAIVSGEVAAQPGVSVPVDQIVRDTARRIGYNRDEYGFNADTCHVMVAIDRQSSDIKQGVDTALECRDPGGDETTDVLEQTGAGDQGFMFGFACDETPVLMPFPAYMANKLARRLAQVRKDGTLTYLRPDGKTQVTVEYEGDTPLRVTAVVVSTQHDPDVTHEQIVRDMIEHVIRPVIPAVMLDEETKYYINPTGRFVIGGPAADTGLTGRKLIVDTYGGMGRHGGGAFSGKDPTKVDRSAAMAARYCAKNVVASGLATRCEVQVAYAIGVAHPLSVYVDTFGTSTVDEETIEQALVQLVDLRPEAIIRHFNLRRPIYSAIACYGAFGRDDLDLPWEQTDIADKLRSLVGKLETAV</sequence>
<evidence type="ECO:0000256" key="8">
    <source>
        <dbReference type="ARBA" id="ARBA00022842"/>
    </source>
</evidence>
<dbReference type="Proteomes" id="UP000266042">
    <property type="component" value="Unassembled WGS sequence"/>
</dbReference>
<evidence type="ECO:0000259" key="14">
    <source>
        <dbReference type="Pfam" id="PF02772"/>
    </source>
</evidence>
<feature type="region of interest" description="Flexible loop" evidence="10">
    <location>
        <begin position="102"/>
        <end position="112"/>
    </location>
</feature>
<feature type="binding site" evidence="10">
    <location>
        <position position="255"/>
    </location>
    <ligand>
        <name>ATP</name>
        <dbReference type="ChEBI" id="CHEBI:30616"/>
        <note>ligand shared between two neighboring subunits</note>
    </ligand>
</feature>
<evidence type="ECO:0000259" key="13">
    <source>
        <dbReference type="Pfam" id="PF00438"/>
    </source>
</evidence>
<evidence type="ECO:0000256" key="10">
    <source>
        <dbReference type="HAMAP-Rule" id="MF_00086"/>
    </source>
</evidence>